<evidence type="ECO:0000256" key="1">
    <source>
        <dbReference type="ARBA" id="ARBA00001946"/>
    </source>
</evidence>
<evidence type="ECO:0000256" key="5">
    <source>
        <dbReference type="ARBA" id="ARBA00022741"/>
    </source>
</evidence>
<evidence type="ECO:0000256" key="9">
    <source>
        <dbReference type="ARBA" id="ARBA00023306"/>
    </source>
</evidence>
<dbReference type="PANTHER" id="PTHR11649:SF13">
    <property type="entry name" value="ENGB-TYPE G DOMAIN-CONTAINING PROTEIN"/>
    <property type="match status" value="1"/>
</dbReference>
<dbReference type="CDD" id="cd01876">
    <property type="entry name" value="YihA_EngB"/>
    <property type="match status" value="1"/>
</dbReference>
<dbReference type="AlphaFoldDB" id="A0A3B1E7Y3"/>
<organism evidence="12 13">
    <name type="scientific">Buchnera aphidicola</name>
    <name type="common">Cinara strobi</name>
    <dbReference type="NCBI Taxonomy" id="1921549"/>
    <lineage>
        <taxon>Bacteria</taxon>
        <taxon>Pseudomonadati</taxon>
        <taxon>Pseudomonadota</taxon>
        <taxon>Gammaproteobacteria</taxon>
        <taxon>Enterobacterales</taxon>
        <taxon>Erwiniaceae</taxon>
        <taxon>Buchnera</taxon>
    </lineage>
</organism>
<dbReference type="InterPro" id="IPR030393">
    <property type="entry name" value="G_ENGB_dom"/>
</dbReference>
<dbReference type="HAMAP" id="MF_00321">
    <property type="entry name" value="GTPase_EngB"/>
    <property type="match status" value="1"/>
</dbReference>
<keyword evidence="3 10" id="KW-0132">Cell division</keyword>
<evidence type="ECO:0000256" key="8">
    <source>
        <dbReference type="ARBA" id="ARBA00023210"/>
    </source>
</evidence>
<evidence type="ECO:0000256" key="6">
    <source>
        <dbReference type="ARBA" id="ARBA00022842"/>
    </source>
</evidence>
<reference evidence="13" key="1">
    <citation type="submission" date="2018-09" db="EMBL/GenBank/DDBJ databases">
        <authorList>
            <person name="Manzano-Marin A."/>
            <person name="Manzano-Marin A."/>
        </authorList>
    </citation>
    <scope>NUCLEOTIDE SEQUENCE [LARGE SCALE GENOMIC DNA]</scope>
    <source>
        <strain evidence="13">BuCistrobi</strain>
    </source>
</reference>
<keyword evidence="8 10" id="KW-0717">Septation</keyword>
<evidence type="ECO:0000313" key="12">
    <source>
        <dbReference type="EMBL" id="VAX76687.1"/>
    </source>
</evidence>
<accession>A0A3B1E7Y3</accession>
<evidence type="ECO:0000256" key="2">
    <source>
        <dbReference type="ARBA" id="ARBA00009638"/>
    </source>
</evidence>
<dbReference type="PANTHER" id="PTHR11649">
    <property type="entry name" value="MSS1/TRME-RELATED GTP-BINDING PROTEIN"/>
    <property type="match status" value="1"/>
</dbReference>
<dbReference type="SUPFAM" id="SSF52540">
    <property type="entry name" value="P-loop containing nucleoside triphosphate hydrolases"/>
    <property type="match status" value="1"/>
</dbReference>
<dbReference type="GO" id="GO:0005829">
    <property type="term" value="C:cytosol"/>
    <property type="evidence" value="ECO:0007669"/>
    <property type="project" value="TreeGrafter"/>
</dbReference>
<protein>
    <recommendedName>
        <fullName evidence="10">Probable GTP-binding protein EngB</fullName>
    </recommendedName>
</protein>
<comment type="similarity">
    <text evidence="2 10">Belongs to the TRAFAC class TrmE-Era-EngA-EngB-Septin-like GTPase superfamily. EngB GTPase family.</text>
</comment>
<gene>
    <name evidence="10 12" type="primary">engB</name>
    <name evidence="12" type="ORF">BUCINSTRO3249_0277</name>
</gene>
<dbReference type="GO" id="GO:0000917">
    <property type="term" value="P:division septum assembly"/>
    <property type="evidence" value="ECO:0007669"/>
    <property type="project" value="UniProtKB-KW"/>
</dbReference>
<dbReference type="Pfam" id="PF01926">
    <property type="entry name" value="MMR_HSR1"/>
    <property type="match status" value="1"/>
</dbReference>
<comment type="cofactor">
    <cofactor evidence="1">
        <name>Mg(2+)</name>
        <dbReference type="ChEBI" id="CHEBI:18420"/>
    </cofactor>
</comment>
<sequence>MNNIKFDRTFFLKSIVDFNTLKDFLGIEVAFLGYSNVGKSSIINCLTKKKKLARISKFPGSTSTINFFSVFSDFRIIDFPGYGYSKIGRDNKISLTKSLFFYLKKRQCLKGVVLLSDIRHSIKPIDQLILKIIKQRLLPVLIILTKSDKVSKQEEKKIVLNVYKKLLSLHMNVIICSFSKFNMVNMPIIESKLSEWYSSS</sequence>
<dbReference type="EMBL" id="LR025085">
    <property type="protein sequence ID" value="VAX76687.1"/>
    <property type="molecule type" value="Genomic_DNA"/>
</dbReference>
<evidence type="ECO:0000259" key="11">
    <source>
        <dbReference type="PROSITE" id="PS51706"/>
    </source>
</evidence>
<dbReference type="InterPro" id="IPR006073">
    <property type="entry name" value="GTP-bd"/>
</dbReference>
<feature type="domain" description="EngB-type G" evidence="11">
    <location>
        <begin position="25"/>
        <end position="199"/>
    </location>
</feature>
<keyword evidence="4" id="KW-0479">Metal-binding</keyword>
<evidence type="ECO:0000256" key="7">
    <source>
        <dbReference type="ARBA" id="ARBA00023134"/>
    </source>
</evidence>
<keyword evidence="6" id="KW-0460">Magnesium</keyword>
<keyword evidence="9 10" id="KW-0131">Cell cycle</keyword>
<dbReference type="RefSeq" id="WP_172575453.1">
    <property type="nucleotide sequence ID" value="NZ_LR025085.1"/>
</dbReference>
<evidence type="ECO:0000313" key="13">
    <source>
        <dbReference type="Proteomes" id="UP000271849"/>
    </source>
</evidence>
<proteinExistence type="inferred from homology"/>
<keyword evidence="7 10" id="KW-0342">GTP-binding</keyword>
<keyword evidence="5 10" id="KW-0547">Nucleotide-binding</keyword>
<dbReference type="InterPro" id="IPR019987">
    <property type="entry name" value="GTP-bd_ribosome_bio_YsxC"/>
</dbReference>
<dbReference type="STRING" id="1921549.GCA_900128825_00277"/>
<dbReference type="InterPro" id="IPR027417">
    <property type="entry name" value="P-loop_NTPase"/>
</dbReference>
<evidence type="ECO:0000256" key="3">
    <source>
        <dbReference type="ARBA" id="ARBA00022618"/>
    </source>
</evidence>
<evidence type="ECO:0000256" key="4">
    <source>
        <dbReference type="ARBA" id="ARBA00022723"/>
    </source>
</evidence>
<dbReference type="GO" id="GO:0046872">
    <property type="term" value="F:metal ion binding"/>
    <property type="evidence" value="ECO:0007669"/>
    <property type="project" value="UniProtKB-KW"/>
</dbReference>
<comment type="function">
    <text evidence="10">Necessary for normal cell division and for the maintenance of normal septation.</text>
</comment>
<dbReference type="Gene3D" id="3.40.50.300">
    <property type="entry name" value="P-loop containing nucleotide triphosphate hydrolases"/>
    <property type="match status" value="1"/>
</dbReference>
<evidence type="ECO:0000256" key="10">
    <source>
        <dbReference type="HAMAP-Rule" id="MF_00321"/>
    </source>
</evidence>
<dbReference type="GO" id="GO:0005525">
    <property type="term" value="F:GTP binding"/>
    <property type="evidence" value="ECO:0007669"/>
    <property type="project" value="UniProtKB-UniRule"/>
</dbReference>
<dbReference type="PROSITE" id="PS51706">
    <property type="entry name" value="G_ENGB"/>
    <property type="match status" value="1"/>
</dbReference>
<name>A0A3B1E7Y3_9GAMM</name>
<dbReference type="Proteomes" id="UP000271849">
    <property type="component" value="Chromosome"/>
</dbReference>
<dbReference type="NCBIfam" id="TIGR03598">
    <property type="entry name" value="GTPase_YsxC"/>
    <property type="match status" value="1"/>
</dbReference>